<accession>D7CNL5</accession>
<proteinExistence type="inferred from homology"/>
<comment type="function">
    <text evidence="9">Catalyzes the one-electron reduction of superoxide anion radical to hydrogen peroxide at a nonheme ferrous iron center. Plays a fundamental role in case of oxidative stress via its superoxide detoxification activity.</text>
</comment>
<sequence length="129" mass="14768">MTELKQVYRCNVCGNMVEMVRSGKGELVCCGQPMQLMVPQTTETAYEKHVPVIVQRNGAKITVRVGATPHPMMPEHFIEWIELITEDRVLRQHLKPGEEPVAEFLFEGDTFRLREFCNLHGLWEAKIGS</sequence>
<dbReference type="KEGG" id="slp:Slip_1537"/>
<keyword evidence="8 12" id="KW-0408">Iron</keyword>
<evidence type="ECO:0000256" key="3">
    <source>
        <dbReference type="ARBA" id="ARBA00012679"/>
    </source>
</evidence>
<dbReference type="InterPro" id="IPR038094">
    <property type="entry name" value="Desulfoferrodoxin_N_sf"/>
</dbReference>
<dbReference type="EC" id="1.15.1.2" evidence="3"/>
<feature type="binding site" evidence="12">
    <location>
        <position position="49"/>
    </location>
    <ligand>
        <name>Fe cation</name>
        <dbReference type="ChEBI" id="CHEBI:24875"/>
        <label>2</label>
        <note>catalytic</note>
    </ligand>
</feature>
<protein>
    <recommendedName>
        <fullName evidence="4">Desulfoferrodoxin</fullName>
        <ecNumber evidence="3">1.15.1.2</ecNumber>
    </recommendedName>
    <alternativeName>
        <fullName evidence="10">Superoxide reductase</fullName>
    </alternativeName>
</protein>
<dbReference type="InterPro" id="IPR002742">
    <property type="entry name" value="Desulfoferrodoxin_Fe-bd_dom"/>
</dbReference>
<dbReference type="InterPro" id="IPR004793">
    <property type="entry name" value="Desulfoferrodoxin_rbo"/>
</dbReference>
<reference evidence="16" key="1">
    <citation type="journal article" date="2010" name="Stand. Genomic Sci.">
        <title>Complete genome sequence of Syntrophothermus lipocalidus type strain (TGB-C1T).</title>
        <authorList>
            <consortium name="US DOE Joint Genome Institute (JGI-PGF)"/>
            <person name="Djao O."/>
            <person name="Zhang X."/>
            <person name="Lucas S."/>
            <person name="Lapidus A."/>
            <person name="Glavina Del Rio T."/>
            <person name="Nolan M."/>
            <person name="Tice H."/>
            <person name="Cheng J."/>
            <person name="Han C."/>
            <person name="Tapia R."/>
            <person name="Goodwin L."/>
            <person name="Pitluck S."/>
            <person name="Liolios K."/>
            <person name="Ivanova N."/>
            <person name="Mavromatis K."/>
            <person name="Mikhailova N."/>
            <person name="Ovchinnikova G."/>
            <person name="Pati A."/>
            <person name="Brambilla E."/>
            <person name="Chen A."/>
            <person name="Palaniappan K."/>
            <person name="Land M."/>
            <person name="Hauser L."/>
            <person name="Chang Y."/>
            <person name="Jeffries C."/>
            <person name="Rohde M."/>
            <person name="Sikorski J."/>
            <person name="Spring S."/>
            <person name="Goker M."/>
            <person name="Detter J."/>
            <person name="Woyke T."/>
            <person name="Bristow J."/>
            <person name="Eisen J."/>
            <person name="Markowitz V."/>
            <person name="Hugenholtz P."/>
            <person name="Kyrpides N."/>
            <person name="Klenk H."/>
        </authorList>
    </citation>
    <scope>NUCLEOTIDE SEQUENCE [LARGE SCALE GENOMIC DNA]</scope>
    <source>
        <strain evidence="16">DSM 12680 / TGB-C1</strain>
    </source>
</reference>
<dbReference type="GO" id="GO:0019430">
    <property type="term" value="P:removal of superoxide radicals"/>
    <property type="evidence" value="ECO:0007669"/>
    <property type="project" value="InterPro"/>
</dbReference>
<keyword evidence="5" id="KW-0813">Transport</keyword>
<dbReference type="PANTHER" id="PTHR36541">
    <property type="entry name" value="SUPEROXIDE REDUCTASE-RELATED"/>
    <property type="match status" value="1"/>
</dbReference>
<dbReference type="Pfam" id="PF06397">
    <property type="entry name" value="Desulfoferrod_N"/>
    <property type="match status" value="1"/>
</dbReference>
<dbReference type="Pfam" id="PF01880">
    <property type="entry name" value="Desulfoferrodox"/>
    <property type="match status" value="1"/>
</dbReference>
<dbReference type="RefSeq" id="WP_013175702.1">
    <property type="nucleotide sequence ID" value="NC_014220.1"/>
</dbReference>
<dbReference type="EMBL" id="CP002048">
    <property type="protein sequence ID" value="ADI02300.1"/>
    <property type="molecule type" value="Genomic_DNA"/>
</dbReference>
<dbReference type="InterPro" id="IPR036073">
    <property type="entry name" value="Desulfoferrodoxin_Fe-bd_dom_sf"/>
</dbReference>
<dbReference type="HOGENOM" id="CLU_118960_1_0_9"/>
<dbReference type="Gene3D" id="2.60.40.730">
    <property type="entry name" value="SOR catalytic domain"/>
    <property type="match status" value="1"/>
</dbReference>
<evidence type="ECO:0000256" key="1">
    <source>
        <dbReference type="ARBA" id="ARBA00001973"/>
    </source>
</evidence>
<dbReference type="NCBIfam" id="TIGR00332">
    <property type="entry name" value="neela_ferrous"/>
    <property type="match status" value="1"/>
</dbReference>
<evidence type="ECO:0000256" key="2">
    <source>
        <dbReference type="ARBA" id="ARBA00005941"/>
    </source>
</evidence>
<name>D7CNL5_SYNLT</name>
<evidence type="ECO:0000256" key="12">
    <source>
        <dbReference type="PIRSR" id="PIRSR604793-1"/>
    </source>
</evidence>
<dbReference type="OrthoDB" id="9814936at2"/>
<gene>
    <name evidence="15" type="ordered locus">Slip_1537</name>
</gene>
<dbReference type="InterPro" id="IPR051233">
    <property type="entry name" value="Desulfoferrodoxin_SOR"/>
</dbReference>
<dbReference type="NCBIfam" id="TIGR00320">
    <property type="entry name" value="dfx_rbo"/>
    <property type="match status" value="1"/>
</dbReference>
<dbReference type="PANTHER" id="PTHR36541:SF1">
    <property type="entry name" value="SUPEROXIDE REDUCTASE-RELATED"/>
    <property type="match status" value="1"/>
</dbReference>
<feature type="binding site" evidence="12">
    <location>
        <position position="120"/>
    </location>
    <ligand>
        <name>Fe cation</name>
        <dbReference type="ChEBI" id="CHEBI:24875"/>
        <label>1</label>
    </ligand>
</feature>
<dbReference type="SUPFAM" id="SSF57802">
    <property type="entry name" value="Rubredoxin-like"/>
    <property type="match status" value="1"/>
</dbReference>
<comment type="cofactor">
    <cofactor evidence="12">
        <name>Fe(3+)</name>
        <dbReference type="ChEBI" id="CHEBI:29034"/>
    </cofactor>
    <text evidence="12">Binds 1 Fe(3+) ion per subunit. The iron ion 1 is coordinated via 4 cysteine residues.</text>
</comment>
<evidence type="ECO:0000259" key="14">
    <source>
        <dbReference type="Pfam" id="PF06397"/>
    </source>
</evidence>
<evidence type="ECO:0000256" key="11">
    <source>
        <dbReference type="ARBA" id="ARBA00047448"/>
    </source>
</evidence>
<feature type="binding site" evidence="12">
    <location>
        <position position="30"/>
    </location>
    <ligand>
        <name>Fe cation</name>
        <dbReference type="ChEBI" id="CHEBI:24875"/>
        <label>1</label>
    </ligand>
</feature>
<dbReference type="SUPFAM" id="SSF49367">
    <property type="entry name" value="Superoxide reductase-like"/>
    <property type="match status" value="1"/>
</dbReference>
<dbReference type="eggNOG" id="COG2033">
    <property type="taxonomic scope" value="Bacteria"/>
</dbReference>
<evidence type="ECO:0000256" key="8">
    <source>
        <dbReference type="ARBA" id="ARBA00023004"/>
    </source>
</evidence>
<dbReference type="Proteomes" id="UP000000378">
    <property type="component" value="Chromosome"/>
</dbReference>
<feature type="binding site" evidence="12">
    <location>
        <position position="10"/>
    </location>
    <ligand>
        <name>Fe cation</name>
        <dbReference type="ChEBI" id="CHEBI:24875"/>
        <label>1</label>
    </ligand>
</feature>
<dbReference type="GO" id="GO:0050605">
    <property type="term" value="F:superoxide reductase activity"/>
    <property type="evidence" value="ECO:0007669"/>
    <property type="project" value="UniProtKB-EC"/>
</dbReference>
<evidence type="ECO:0000256" key="9">
    <source>
        <dbReference type="ARBA" id="ARBA00024690"/>
    </source>
</evidence>
<organism evidence="15 16">
    <name type="scientific">Syntrophothermus lipocalidus (strain DSM 12680 / TGB-C1)</name>
    <dbReference type="NCBI Taxonomy" id="643648"/>
    <lineage>
        <taxon>Bacteria</taxon>
        <taxon>Bacillati</taxon>
        <taxon>Bacillota</taxon>
        <taxon>Clostridia</taxon>
        <taxon>Eubacteriales</taxon>
        <taxon>Syntrophomonadaceae</taxon>
        <taxon>Syntrophothermus</taxon>
    </lineage>
</organism>
<feature type="domain" description="Desulfoferrodoxin N-terminal" evidence="14">
    <location>
        <begin position="2"/>
        <end position="37"/>
    </location>
</feature>
<evidence type="ECO:0000256" key="10">
    <source>
        <dbReference type="ARBA" id="ARBA00031398"/>
    </source>
</evidence>
<keyword evidence="15" id="KW-0560">Oxidoreductase</keyword>
<comment type="cofactor">
    <cofactor evidence="12">
        <name>Fe(2+)</name>
        <dbReference type="ChEBI" id="CHEBI:29033"/>
    </cofactor>
    <text evidence="12">Binds 1 Fe(2+) ion per subunit. The iron ion 2 is coordinated via four histidines and one cysteine residue.</text>
</comment>
<comment type="catalytic activity">
    <reaction evidence="11">
        <text>reduced [rubredoxin] + superoxide + 2 H(+) = oxidized [rubredoxin] + H2O2</text>
        <dbReference type="Rhea" id="RHEA:21324"/>
        <dbReference type="Rhea" id="RHEA-COMP:10302"/>
        <dbReference type="Rhea" id="RHEA-COMP:10303"/>
        <dbReference type="ChEBI" id="CHEBI:15378"/>
        <dbReference type="ChEBI" id="CHEBI:16240"/>
        <dbReference type="ChEBI" id="CHEBI:18421"/>
        <dbReference type="ChEBI" id="CHEBI:29033"/>
        <dbReference type="ChEBI" id="CHEBI:29034"/>
        <dbReference type="EC" id="1.15.1.2"/>
    </reaction>
</comment>
<evidence type="ECO:0000256" key="5">
    <source>
        <dbReference type="ARBA" id="ARBA00022448"/>
    </source>
</evidence>
<dbReference type="CDD" id="cd00974">
    <property type="entry name" value="DSRD"/>
    <property type="match status" value="1"/>
</dbReference>
<reference evidence="15 16" key="2">
    <citation type="journal article" date="2010" name="Stand. Genomic Sci.">
        <title>Complete genome sequence of Syntrophothermus lipocalidus type strain (TGB-C1).</title>
        <authorList>
            <person name="Djao O.D."/>
            <person name="Zhang X."/>
            <person name="Lucas S."/>
            <person name="Lapidus A."/>
            <person name="Del Rio T.G."/>
            <person name="Nolan M."/>
            <person name="Tice H."/>
            <person name="Cheng J.F."/>
            <person name="Han C."/>
            <person name="Tapia R."/>
            <person name="Goodwin L."/>
            <person name="Pitluck S."/>
            <person name="Liolios K."/>
            <person name="Ivanova N."/>
            <person name="Mavromatis K."/>
            <person name="Mikhailova N."/>
            <person name="Ovchinnikova G."/>
            <person name="Pati A."/>
            <person name="Brambilla E."/>
            <person name="Chen A."/>
            <person name="Palaniappan K."/>
            <person name="Land M."/>
            <person name="Hauser L."/>
            <person name="Chang Y.J."/>
            <person name="Jeffries C.D."/>
            <person name="Rohde M."/>
            <person name="Sikorski J."/>
            <person name="Spring S."/>
            <person name="Goker M."/>
            <person name="Detter J.C."/>
            <person name="Woyke T."/>
            <person name="Bristow J."/>
            <person name="Eisen J.A."/>
            <person name="Markowitz V."/>
            <person name="Hugenholtz P."/>
            <person name="Kyrpides N.C."/>
            <person name="Klenk H.P."/>
        </authorList>
    </citation>
    <scope>NUCLEOTIDE SEQUENCE [LARGE SCALE GENOMIC DNA]</scope>
    <source>
        <strain evidence="16">DSM 12680 / TGB-C1</strain>
    </source>
</reference>
<dbReference type="GO" id="GO:0005506">
    <property type="term" value="F:iron ion binding"/>
    <property type="evidence" value="ECO:0007669"/>
    <property type="project" value="InterPro"/>
</dbReference>
<evidence type="ECO:0000256" key="6">
    <source>
        <dbReference type="ARBA" id="ARBA00022723"/>
    </source>
</evidence>
<dbReference type="InterPro" id="IPR004462">
    <property type="entry name" value="Desulfoferrodoxin_N"/>
</dbReference>
<evidence type="ECO:0000256" key="7">
    <source>
        <dbReference type="ARBA" id="ARBA00022982"/>
    </source>
</evidence>
<evidence type="ECO:0000259" key="13">
    <source>
        <dbReference type="Pfam" id="PF01880"/>
    </source>
</evidence>
<dbReference type="AlphaFoldDB" id="D7CNL5"/>
<dbReference type="NCBIfam" id="TIGR00319">
    <property type="entry name" value="desulf_FeS4"/>
    <property type="match status" value="1"/>
</dbReference>
<evidence type="ECO:0000313" key="16">
    <source>
        <dbReference type="Proteomes" id="UP000000378"/>
    </source>
</evidence>
<feature type="binding site" evidence="12">
    <location>
        <position position="70"/>
    </location>
    <ligand>
        <name>Fe cation</name>
        <dbReference type="ChEBI" id="CHEBI:24875"/>
        <label>1</label>
    </ligand>
</feature>
<evidence type="ECO:0000256" key="4">
    <source>
        <dbReference type="ARBA" id="ARBA00014839"/>
    </source>
</evidence>
<feature type="binding site" evidence="12">
    <location>
        <position position="29"/>
    </location>
    <ligand>
        <name>Fe cation</name>
        <dbReference type="ChEBI" id="CHEBI:24875"/>
        <label>1</label>
    </ligand>
</feature>
<keyword evidence="16" id="KW-1185">Reference proteome</keyword>
<keyword evidence="6 12" id="KW-0479">Metal-binding</keyword>
<feature type="binding site" evidence="12">
    <location>
        <position position="117"/>
    </location>
    <ligand>
        <name>Fe cation</name>
        <dbReference type="ChEBI" id="CHEBI:24875"/>
        <label>1</label>
    </ligand>
</feature>
<evidence type="ECO:0000313" key="15">
    <source>
        <dbReference type="EMBL" id="ADI02300.1"/>
    </source>
</evidence>
<comment type="similarity">
    <text evidence="2">Belongs to the desulfoferrodoxin family.</text>
</comment>
<feature type="domain" description="Desulfoferrodoxin ferrous iron-binding" evidence="13">
    <location>
        <begin position="42"/>
        <end position="125"/>
    </location>
</feature>
<keyword evidence="7" id="KW-0249">Electron transport</keyword>
<dbReference type="STRING" id="643648.Slip_1537"/>
<feature type="binding site" evidence="12">
    <location>
        <position position="13"/>
    </location>
    <ligand>
        <name>Fe cation</name>
        <dbReference type="ChEBI" id="CHEBI:24875"/>
        <label>1</label>
    </ligand>
</feature>
<feature type="binding site" evidence="12">
    <location>
        <position position="76"/>
    </location>
    <ligand>
        <name>Fe cation</name>
        <dbReference type="ChEBI" id="CHEBI:24875"/>
        <label>1</label>
    </ligand>
</feature>
<comment type="cofactor">
    <cofactor evidence="1">
        <name>Cu(2+)</name>
        <dbReference type="ChEBI" id="CHEBI:29036"/>
    </cofactor>
</comment>
<dbReference type="Gene3D" id="2.20.28.100">
    <property type="entry name" value="Desulphoferrodoxin, N-terminal domain"/>
    <property type="match status" value="1"/>
</dbReference>